<dbReference type="NCBIfam" id="TIGR00006">
    <property type="entry name" value="16S rRNA (cytosine(1402)-N(4))-methyltransferase RsmH"/>
    <property type="match status" value="1"/>
</dbReference>
<evidence type="ECO:0000256" key="2">
    <source>
        <dbReference type="ARBA" id="ARBA00022603"/>
    </source>
</evidence>
<keyword evidence="3 6" id="KW-0808">Transferase</keyword>
<proteinExistence type="inferred from homology"/>
<evidence type="ECO:0000256" key="3">
    <source>
        <dbReference type="ARBA" id="ARBA00022679"/>
    </source>
</evidence>
<dbReference type="InterPro" id="IPR002903">
    <property type="entry name" value="RsmH"/>
</dbReference>
<dbReference type="EMBL" id="PJQY01001044">
    <property type="protein sequence ID" value="PQQ05777.1"/>
    <property type="molecule type" value="Genomic_DNA"/>
</dbReference>
<evidence type="ECO:0000256" key="1">
    <source>
        <dbReference type="ARBA" id="ARBA00010396"/>
    </source>
</evidence>
<feature type="region of interest" description="Disordered" evidence="5">
    <location>
        <begin position="409"/>
        <end position="436"/>
    </location>
</feature>
<dbReference type="GO" id="GO:0071424">
    <property type="term" value="F:rRNA (cytosine-N4-)-methyltransferase activity"/>
    <property type="evidence" value="ECO:0007669"/>
    <property type="project" value="TreeGrafter"/>
</dbReference>
<dbReference type="InterPro" id="IPR029063">
    <property type="entry name" value="SAM-dependent_MTases_sf"/>
</dbReference>
<evidence type="ECO:0000313" key="7">
    <source>
        <dbReference type="Proteomes" id="UP000250321"/>
    </source>
</evidence>
<accession>A0A314YHG6</accession>
<dbReference type="SUPFAM" id="SSF53335">
    <property type="entry name" value="S-adenosyl-L-methionine-dependent methyltransferases"/>
    <property type="match status" value="1"/>
</dbReference>
<dbReference type="HAMAP" id="MF_01007">
    <property type="entry name" value="16SrRNA_methyltr_H"/>
    <property type="match status" value="1"/>
</dbReference>
<dbReference type="Pfam" id="PF01795">
    <property type="entry name" value="Methyltransf_5"/>
    <property type="match status" value="1"/>
</dbReference>
<organism evidence="6 7">
    <name type="scientific">Prunus yedoensis var. nudiflora</name>
    <dbReference type="NCBI Taxonomy" id="2094558"/>
    <lineage>
        <taxon>Eukaryota</taxon>
        <taxon>Viridiplantae</taxon>
        <taxon>Streptophyta</taxon>
        <taxon>Embryophyta</taxon>
        <taxon>Tracheophyta</taxon>
        <taxon>Spermatophyta</taxon>
        <taxon>Magnoliopsida</taxon>
        <taxon>eudicotyledons</taxon>
        <taxon>Gunneridae</taxon>
        <taxon>Pentapetalae</taxon>
        <taxon>rosids</taxon>
        <taxon>fabids</taxon>
        <taxon>Rosales</taxon>
        <taxon>Rosaceae</taxon>
        <taxon>Amygdaloideae</taxon>
        <taxon>Amygdaleae</taxon>
        <taxon>Prunus</taxon>
    </lineage>
</organism>
<feature type="compositionally biased region" description="Basic residues" evidence="5">
    <location>
        <begin position="426"/>
        <end position="436"/>
    </location>
</feature>
<dbReference type="SUPFAM" id="SSF81799">
    <property type="entry name" value="Putative methyltransferase TM0872, insert domain"/>
    <property type="match status" value="1"/>
</dbReference>
<evidence type="ECO:0000256" key="5">
    <source>
        <dbReference type="SAM" id="MobiDB-lite"/>
    </source>
</evidence>
<dbReference type="Gene3D" id="3.40.50.150">
    <property type="entry name" value="Vaccinia Virus protein VP39"/>
    <property type="match status" value="1"/>
</dbReference>
<dbReference type="GO" id="GO:0070475">
    <property type="term" value="P:rRNA base methylation"/>
    <property type="evidence" value="ECO:0007669"/>
    <property type="project" value="TreeGrafter"/>
</dbReference>
<dbReference type="FunFam" id="1.10.150.170:FF:000004">
    <property type="entry name" value="Ribosomal RNA small subunit methyltransferase H"/>
    <property type="match status" value="1"/>
</dbReference>
<comment type="similarity">
    <text evidence="1">Belongs to the methyltransferase superfamily. RsmH family.</text>
</comment>
<dbReference type="Proteomes" id="UP000250321">
    <property type="component" value="Unassembled WGS sequence"/>
</dbReference>
<dbReference type="AlphaFoldDB" id="A0A314YHG6"/>
<keyword evidence="2 6" id="KW-0489">Methyltransferase</keyword>
<dbReference type="PANTHER" id="PTHR11265:SF0">
    <property type="entry name" value="12S RRNA N4-METHYLCYTIDINE METHYLTRANSFERASE"/>
    <property type="match status" value="1"/>
</dbReference>
<reference evidence="6 7" key="1">
    <citation type="submission" date="2018-02" db="EMBL/GenBank/DDBJ databases">
        <title>Draft genome of wild Prunus yedoensis var. nudiflora.</title>
        <authorList>
            <person name="Baek S."/>
            <person name="Kim J.-H."/>
            <person name="Choi K."/>
            <person name="Kim G.-B."/>
            <person name="Cho A."/>
            <person name="Jang H."/>
            <person name="Shin C.-H."/>
            <person name="Yu H.-J."/>
            <person name="Mun J.-H."/>
        </authorList>
    </citation>
    <scope>NUCLEOTIDE SEQUENCE [LARGE SCALE GENOMIC DNA]</scope>
    <source>
        <strain evidence="7">cv. Jeju island</strain>
        <tissue evidence="6">Leaf</tissue>
    </source>
</reference>
<keyword evidence="7" id="KW-1185">Reference proteome</keyword>
<dbReference type="STRING" id="2094558.A0A314YHG6"/>
<dbReference type="PANTHER" id="PTHR11265">
    <property type="entry name" value="S-ADENOSYL-METHYLTRANSFERASE MRAW"/>
    <property type="match status" value="1"/>
</dbReference>
<name>A0A314YHG6_PRUYE</name>
<comment type="caution">
    <text evidence="6">The sequence shown here is derived from an EMBL/GenBank/DDBJ whole genome shotgun (WGS) entry which is preliminary data.</text>
</comment>
<dbReference type="Gene3D" id="1.10.150.170">
    <property type="entry name" value="Putative methyltransferase TM0872, insert domain"/>
    <property type="match status" value="1"/>
</dbReference>
<keyword evidence="4" id="KW-0949">S-adenosyl-L-methionine</keyword>
<dbReference type="OrthoDB" id="439808at2759"/>
<protein>
    <submittedName>
        <fullName evidence="6">Ribosomal RNA small subunit methyltransferase H</fullName>
    </submittedName>
</protein>
<evidence type="ECO:0000256" key="4">
    <source>
        <dbReference type="ARBA" id="ARBA00022691"/>
    </source>
</evidence>
<sequence>MAIASTSASKLFSFSSLSFRLRSLTTASSISSNCSTTSKKKKEKEKQKLKQRVVIKEKRRTRSDREFKLETIKRYGDTATHIPVMLGEVLDVFSASKQLRYFVDCTVGAAGHSSAIIEGHPEMEVYVGLDVDPVALEKARARINSVLHNPTSSTLKASTFLENFRYVKSLLCDVDETLLDTGIDGILMDLGMSSMQVNDPERGFSVLANGPLDMRMDPQASLKAEDILNSWPETEVGRILREYGEESNWYSLQNRIVKARLNGGLHSTGDLVDLIKSATPLSRVSITKIEFNCNRRKAGWIKTATRVFQALRIAVNDELKTLEDSLYACFDCLAPGGRLAVISFHSLEDRIVKQTFLDIINVKDGDGDIDMNEEEARKKDLRKIKNDIDESEAWIKQMVQGLRGTILTKRPITPSEKEESLNSRSRSAKLRVIQKA</sequence>
<gene>
    <name evidence="6" type="ORF">Pyn_39671</name>
</gene>
<dbReference type="InterPro" id="IPR023397">
    <property type="entry name" value="SAM-dep_MeTrfase_MraW_recog"/>
</dbReference>
<evidence type="ECO:0000313" key="6">
    <source>
        <dbReference type="EMBL" id="PQQ05777.1"/>
    </source>
</evidence>